<dbReference type="Proteomes" id="UP000076871">
    <property type="component" value="Unassembled WGS sequence"/>
</dbReference>
<dbReference type="OrthoDB" id="21643at2759"/>
<dbReference type="PANTHER" id="PTHR48029">
    <property type="entry name" value="NUCLEOLAR PROTEIN 8"/>
    <property type="match status" value="1"/>
</dbReference>
<dbReference type="STRING" id="1314785.A0A165GDH6"/>
<dbReference type="EMBL" id="KV427610">
    <property type="protein sequence ID" value="KZT10196.1"/>
    <property type="molecule type" value="Genomic_DNA"/>
</dbReference>
<dbReference type="InterPro" id="IPR035979">
    <property type="entry name" value="RBD_domain_sf"/>
</dbReference>
<evidence type="ECO:0000313" key="3">
    <source>
        <dbReference type="EMBL" id="KZT10196.1"/>
    </source>
</evidence>
<dbReference type="GO" id="GO:0003723">
    <property type="term" value="F:RNA binding"/>
    <property type="evidence" value="ECO:0007669"/>
    <property type="project" value="UniProtKB-KW"/>
</dbReference>
<proteinExistence type="predicted"/>
<evidence type="ECO:0000313" key="4">
    <source>
        <dbReference type="Proteomes" id="UP000076871"/>
    </source>
</evidence>
<gene>
    <name evidence="3" type="ORF">LAESUDRAFT_756380</name>
</gene>
<dbReference type="FunCoup" id="A0A165GDH6">
    <property type="interactions" value="36"/>
</dbReference>
<feature type="region of interest" description="Disordered" evidence="2">
    <location>
        <begin position="234"/>
        <end position="329"/>
    </location>
</feature>
<evidence type="ECO:0000256" key="1">
    <source>
        <dbReference type="ARBA" id="ARBA00022884"/>
    </source>
</evidence>
<keyword evidence="4" id="KW-1185">Reference proteome</keyword>
<feature type="compositionally biased region" description="Acidic residues" evidence="2">
    <location>
        <begin position="238"/>
        <end position="259"/>
    </location>
</feature>
<feature type="compositionally biased region" description="Basic and acidic residues" evidence="2">
    <location>
        <begin position="177"/>
        <end position="190"/>
    </location>
</feature>
<reference evidence="3 4" key="1">
    <citation type="journal article" date="2016" name="Mol. Biol. Evol.">
        <title>Comparative Genomics of Early-Diverging Mushroom-Forming Fungi Provides Insights into the Origins of Lignocellulose Decay Capabilities.</title>
        <authorList>
            <person name="Nagy L.G."/>
            <person name="Riley R."/>
            <person name="Tritt A."/>
            <person name="Adam C."/>
            <person name="Daum C."/>
            <person name="Floudas D."/>
            <person name="Sun H."/>
            <person name="Yadav J.S."/>
            <person name="Pangilinan J."/>
            <person name="Larsson K.H."/>
            <person name="Matsuura K."/>
            <person name="Barry K."/>
            <person name="Labutti K."/>
            <person name="Kuo R."/>
            <person name="Ohm R.A."/>
            <person name="Bhattacharya S.S."/>
            <person name="Shirouzu T."/>
            <person name="Yoshinaga Y."/>
            <person name="Martin F.M."/>
            <person name="Grigoriev I.V."/>
            <person name="Hibbett D.S."/>
        </authorList>
    </citation>
    <scope>NUCLEOTIDE SEQUENCE [LARGE SCALE GENOMIC DNA]</scope>
    <source>
        <strain evidence="3 4">93-53</strain>
    </source>
</reference>
<dbReference type="SUPFAM" id="SSF54928">
    <property type="entry name" value="RNA-binding domain, RBD"/>
    <property type="match status" value="1"/>
</dbReference>
<feature type="compositionally biased region" description="Basic residues" evidence="2">
    <location>
        <begin position="541"/>
        <end position="556"/>
    </location>
</feature>
<keyword evidence="1" id="KW-0694">RNA-binding</keyword>
<dbReference type="PANTHER" id="PTHR48029:SF1">
    <property type="entry name" value="NUCLEOLAR PROTEIN 8"/>
    <property type="match status" value="1"/>
</dbReference>
<evidence type="ECO:0000256" key="2">
    <source>
        <dbReference type="SAM" id="MobiDB-lite"/>
    </source>
</evidence>
<sequence>MDEVITKRLHVSGLTPAITPADLSQRLSGFGTVKALDGFGLLDALGQPRKFGYVTLETTTKNFGRCMNLLGGVTYKGAKLRIGEAKPDFRERIAKEHEAVKRAAAEAETEHPNKRRRLRRGVQGVYAEDMSLVTSENASSRPGWKVTATGRIVHPITMRPTHPLPEPLPIARRAKSKDKDKKESGREKSAKAPPTRAWRRTIDPTKWGSQHLKGAFLDSGIPVPMVPIKAVRPLSAEGEGEGEDDGTESSEDEDSESGEEGGAGIGEEVLDDQEEDTRRRNTGMMTSAEHRPRSPYQQTEASGDDAHLVSPPPPAISSQDKSQPITRTELLEEKEKYLGLLRSLFGDKDDDWGGEESIGSDVEMDNIQPQPEETPAAHLSTDDEGNDEEVQATTDAAMDLDLPVFAENYAADTQQEKPAVPVRKTNLKDLFAPREEEAGFSLLGHLDVDFEIDEDVDLNLHPKTQPAMEAQHEVAPAVPSALAFDPNRPMFFPLPPEERAHGLVRDAIDPTNWRSWFYRTASDEEIQKRWEETRRELTSGWKRRHREAVKSRRRRGGGPGENEP</sequence>
<dbReference type="RefSeq" id="XP_040767936.1">
    <property type="nucleotide sequence ID" value="XM_040912167.1"/>
</dbReference>
<feature type="compositionally biased region" description="Polar residues" evidence="2">
    <location>
        <begin position="316"/>
        <end position="326"/>
    </location>
</feature>
<name>A0A165GDH6_9APHY</name>
<dbReference type="InParanoid" id="A0A165GDH6"/>
<dbReference type="AlphaFoldDB" id="A0A165GDH6"/>
<dbReference type="InterPro" id="IPR012677">
    <property type="entry name" value="Nucleotide-bd_a/b_plait_sf"/>
</dbReference>
<accession>A0A165GDH6</accession>
<evidence type="ECO:0008006" key="5">
    <source>
        <dbReference type="Google" id="ProtNLM"/>
    </source>
</evidence>
<feature type="region of interest" description="Disordered" evidence="2">
    <location>
        <begin position="157"/>
        <end position="206"/>
    </location>
</feature>
<dbReference type="Gene3D" id="3.30.70.330">
    <property type="match status" value="1"/>
</dbReference>
<feature type="region of interest" description="Disordered" evidence="2">
    <location>
        <begin position="541"/>
        <end position="564"/>
    </location>
</feature>
<organism evidence="3 4">
    <name type="scientific">Laetiporus sulphureus 93-53</name>
    <dbReference type="NCBI Taxonomy" id="1314785"/>
    <lineage>
        <taxon>Eukaryota</taxon>
        <taxon>Fungi</taxon>
        <taxon>Dikarya</taxon>
        <taxon>Basidiomycota</taxon>
        <taxon>Agaricomycotina</taxon>
        <taxon>Agaricomycetes</taxon>
        <taxon>Polyporales</taxon>
        <taxon>Laetiporus</taxon>
    </lineage>
</organism>
<protein>
    <recommendedName>
        <fullName evidence="5">RRM domain-containing protein</fullName>
    </recommendedName>
</protein>
<feature type="region of interest" description="Disordered" evidence="2">
    <location>
        <begin position="345"/>
        <end position="391"/>
    </location>
</feature>
<dbReference type="GeneID" id="63829195"/>